<feature type="transmembrane region" description="Helical" evidence="6">
    <location>
        <begin position="66"/>
        <end position="83"/>
    </location>
</feature>
<name>A0A0G0D873_9BACT</name>
<evidence type="ECO:0000259" key="7">
    <source>
        <dbReference type="Pfam" id="PF03772"/>
    </source>
</evidence>
<feature type="transmembrane region" description="Helical" evidence="6">
    <location>
        <begin position="329"/>
        <end position="347"/>
    </location>
</feature>
<comment type="caution">
    <text evidence="9">The sequence shown here is derived from an EMBL/GenBank/DDBJ whole genome shotgun (WGS) entry which is preliminary data.</text>
</comment>
<feature type="domain" description="DUF4131" evidence="8">
    <location>
        <begin position="43"/>
        <end position="179"/>
    </location>
</feature>
<evidence type="ECO:0000256" key="3">
    <source>
        <dbReference type="ARBA" id="ARBA00022692"/>
    </source>
</evidence>
<organism evidence="9 10">
    <name type="scientific">Candidatus Magasanikbacteria bacterium GW2011_GWC2_34_16</name>
    <dbReference type="NCBI Taxonomy" id="1619045"/>
    <lineage>
        <taxon>Bacteria</taxon>
        <taxon>Candidatus Magasanikiibacteriota</taxon>
    </lineage>
</organism>
<keyword evidence="3 6" id="KW-0812">Transmembrane</keyword>
<feature type="transmembrane region" description="Helical" evidence="6">
    <location>
        <begin position="16"/>
        <end position="34"/>
    </location>
</feature>
<dbReference type="Pfam" id="PF13567">
    <property type="entry name" value="DUF4131"/>
    <property type="match status" value="1"/>
</dbReference>
<gene>
    <name evidence="9" type="ORF">UR53_C0002G0089</name>
</gene>
<feature type="transmembrane region" description="Helical" evidence="6">
    <location>
        <begin position="422"/>
        <end position="455"/>
    </location>
</feature>
<proteinExistence type="predicted"/>
<dbReference type="AlphaFoldDB" id="A0A0G0D873"/>
<evidence type="ECO:0000256" key="1">
    <source>
        <dbReference type="ARBA" id="ARBA00004651"/>
    </source>
</evidence>
<comment type="subcellular location">
    <subcellularLocation>
        <location evidence="1">Cell membrane</location>
        <topology evidence="1">Multi-pass membrane protein</topology>
    </subcellularLocation>
</comment>
<evidence type="ECO:0000313" key="9">
    <source>
        <dbReference type="EMBL" id="KKP59475.1"/>
    </source>
</evidence>
<dbReference type="PANTHER" id="PTHR30619:SF7">
    <property type="entry name" value="BETA-LACTAMASE DOMAIN PROTEIN"/>
    <property type="match status" value="1"/>
</dbReference>
<evidence type="ECO:0000256" key="4">
    <source>
        <dbReference type="ARBA" id="ARBA00022989"/>
    </source>
</evidence>
<keyword evidence="5 6" id="KW-0472">Membrane</keyword>
<keyword evidence="4 6" id="KW-1133">Transmembrane helix</keyword>
<feature type="transmembrane region" description="Helical" evidence="6">
    <location>
        <begin position="257"/>
        <end position="279"/>
    </location>
</feature>
<evidence type="ECO:0000256" key="6">
    <source>
        <dbReference type="SAM" id="Phobius"/>
    </source>
</evidence>
<dbReference type="EMBL" id="LBPO01000002">
    <property type="protein sequence ID" value="KKP59475.1"/>
    <property type="molecule type" value="Genomic_DNA"/>
</dbReference>
<dbReference type="InterPro" id="IPR052159">
    <property type="entry name" value="Competence_DNA_uptake"/>
</dbReference>
<protein>
    <submittedName>
        <fullName evidence="9">ComEC/Rec2-related protein</fullName>
    </submittedName>
</protein>
<evidence type="ECO:0000256" key="5">
    <source>
        <dbReference type="ARBA" id="ARBA00023136"/>
    </source>
</evidence>
<dbReference type="Pfam" id="PF03772">
    <property type="entry name" value="Competence"/>
    <property type="match status" value="1"/>
</dbReference>
<dbReference type="InterPro" id="IPR025405">
    <property type="entry name" value="DUF4131"/>
</dbReference>
<feature type="transmembrane region" description="Helical" evidence="6">
    <location>
        <begin position="286"/>
        <end position="317"/>
    </location>
</feature>
<feature type="domain" description="ComEC/Rec2-related protein" evidence="7">
    <location>
        <begin position="233"/>
        <end position="501"/>
    </location>
</feature>
<dbReference type="Proteomes" id="UP000034927">
    <property type="component" value="Unassembled WGS sequence"/>
</dbReference>
<dbReference type="PANTHER" id="PTHR30619">
    <property type="entry name" value="DNA INTERNALIZATION/COMPETENCE PROTEIN COMEC/REC2"/>
    <property type="match status" value="1"/>
</dbReference>
<sequence length="507" mass="56479">MLGGAKEKIINSKSRTFLLFCFCFIFGVGIFSGFELAAYWLYRLYLLLFLLGFLLILFWHKINWRFFLLGGVFFVLGGARFMFSVPAEDNPNLIKFYNGEQKDLVGYVADEPEIGIDGAKYVVQILDNNISGKILVNLPLYPQYQYGDELKLKCNLQSPKNFVGSNFRYDNYLARQGVWSVCGSPVILSVGEGSSPQSFGIALKNKMLILKSYVGDKINTLWPEPESSLMAGLLYGARSSMPDEIKNNFNKVGLTHIVAISGYNISIIAAILMVSLISFGLNRRRAFWFCISGIILFVLFTGATASVVRAGIMGIIVLLANQLGRLSRVGNILVATAVIILLINPYVLIWDAGFQLSFIATMGLIYLSPIIEEKINLNKKLVGLKSLLLESLISTLSAIIATLPLILYQFGRLSVVAPLANILILWIIPWLMFFGFISVVLSVIFFPLGLVLAWITGLGLKYVIILTEWLAGFSWSSIEISLPIWGLIGLYVILIFVIIRSKKKIHL</sequence>
<dbReference type="InterPro" id="IPR004477">
    <property type="entry name" value="ComEC_N"/>
</dbReference>
<keyword evidence="2" id="KW-1003">Cell membrane</keyword>
<dbReference type="NCBIfam" id="TIGR00360">
    <property type="entry name" value="ComEC_N-term"/>
    <property type="match status" value="1"/>
</dbReference>
<feature type="transmembrane region" description="Helical" evidence="6">
    <location>
        <begin position="475"/>
        <end position="499"/>
    </location>
</feature>
<dbReference type="GO" id="GO:0005886">
    <property type="term" value="C:plasma membrane"/>
    <property type="evidence" value="ECO:0007669"/>
    <property type="project" value="UniProtKB-SubCell"/>
</dbReference>
<reference evidence="9 10" key="1">
    <citation type="journal article" date="2015" name="Nature">
        <title>rRNA introns, odd ribosomes, and small enigmatic genomes across a large radiation of phyla.</title>
        <authorList>
            <person name="Brown C.T."/>
            <person name="Hug L.A."/>
            <person name="Thomas B.C."/>
            <person name="Sharon I."/>
            <person name="Castelle C.J."/>
            <person name="Singh A."/>
            <person name="Wilkins M.J."/>
            <person name="Williams K.H."/>
            <person name="Banfield J.F."/>
        </authorList>
    </citation>
    <scope>NUCLEOTIDE SEQUENCE [LARGE SCALE GENOMIC DNA]</scope>
</reference>
<evidence type="ECO:0000313" key="10">
    <source>
        <dbReference type="Proteomes" id="UP000034927"/>
    </source>
</evidence>
<feature type="transmembrane region" description="Helical" evidence="6">
    <location>
        <begin position="40"/>
        <end position="59"/>
    </location>
</feature>
<accession>A0A0G0D873</accession>
<evidence type="ECO:0000259" key="8">
    <source>
        <dbReference type="Pfam" id="PF13567"/>
    </source>
</evidence>
<evidence type="ECO:0000256" key="2">
    <source>
        <dbReference type="ARBA" id="ARBA00022475"/>
    </source>
</evidence>
<feature type="transmembrane region" description="Helical" evidence="6">
    <location>
        <begin position="391"/>
        <end position="410"/>
    </location>
</feature>